<sequence>MVVMARVPRPERPDLVFEEEDLPYEEEIMRNQFSVKCWLRYIEFKQGAPKPRLNQLYERALKLGDLFKAPSSPAYLLPPQTTGAFWQTWKDFEVRHGNEDTIREMLRIRRSVQATYNTQVNFMASQMLKVSGSATGTGELLEPPFPYRDHATWGHVLPIPEHSLPSLGLLGLAASGVNPGTLHPGLV</sequence>
<evidence type="ECO:0000313" key="7">
    <source>
        <dbReference type="Ensembl" id="ENSPEMP00000030296.1"/>
    </source>
</evidence>
<accession>A0A8C8UE18</accession>
<dbReference type="InterPro" id="IPR055433">
    <property type="entry name" value="HAT_Syf1-like_N"/>
</dbReference>
<dbReference type="GO" id="GO:0008380">
    <property type="term" value="P:RNA splicing"/>
    <property type="evidence" value="ECO:0007669"/>
    <property type="project" value="UniProtKB-KW"/>
</dbReference>
<dbReference type="Pfam" id="PF23231">
    <property type="entry name" value="HAT_Syf1_CNRKL1_C"/>
    <property type="match status" value="1"/>
</dbReference>
<comment type="similarity">
    <text evidence="1">Belongs to the crooked-neck family.</text>
</comment>
<dbReference type="InterPro" id="IPR055430">
    <property type="entry name" value="HAT_Syf1_CNRKL1_C"/>
</dbReference>
<feature type="domain" description="Pre-mRNA-splicing factor Syf1/CRNKL1-like C-terminal HAT-repeats" evidence="5">
    <location>
        <begin position="78"/>
        <end position="131"/>
    </location>
</feature>
<keyword evidence="2" id="KW-0507">mRNA processing</keyword>
<feature type="domain" description="Pre-mRNA-splicing factor Syf1-like N-terminal HAT-repeats" evidence="6">
    <location>
        <begin position="20"/>
        <end position="62"/>
    </location>
</feature>
<reference evidence="7" key="2">
    <citation type="submission" date="2025-08" db="UniProtKB">
        <authorList>
            <consortium name="Ensembl"/>
        </authorList>
    </citation>
    <scope>IDENTIFICATION</scope>
</reference>
<dbReference type="Pfam" id="PF23233">
    <property type="entry name" value="HAT_Syf1_CNRKL1_N"/>
    <property type="match status" value="1"/>
</dbReference>
<evidence type="ECO:0000256" key="4">
    <source>
        <dbReference type="ARBA" id="ARBA00023187"/>
    </source>
</evidence>
<proteinExistence type="inferred from homology"/>
<keyword evidence="4" id="KW-0508">mRNA splicing</keyword>
<reference evidence="7" key="3">
    <citation type="submission" date="2025-09" db="UniProtKB">
        <authorList>
            <consortium name="Ensembl"/>
        </authorList>
    </citation>
    <scope>IDENTIFICATION</scope>
</reference>
<dbReference type="Proteomes" id="UP000694547">
    <property type="component" value="Chromosome 23"/>
</dbReference>
<evidence type="ECO:0000256" key="3">
    <source>
        <dbReference type="ARBA" id="ARBA00022737"/>
    </source>
</evidence>
<reference evidence="7 8" key="1">
    <citation type="submission" date="2018-10" db="EMBL/GenBank/DDBJ databases">
        <title>Improved assembly of the deer mouse Peromyscus maniculatus genome.</title>
        <authorList>
            <person name="Lassance J.-M."/>
            <person name="Hoekstra H.E."/>
        </authorList>
    </citation>
    <scope>NUCLEOTIDE SEQUENCE [LARGE SCALE GENOMIC DNA]</scope>
</reference>
<dbReference type="InterPro" id="IPR011990">
    <property type="entry name" value="TPR-like_helical_dom_sf"/>
</dbReference>
<dbReference type="GeneTree" id="ENSGT00550000075140"/>
<keyword evidence="8" id="KW-1185">Reference proteome</keyword>
<keyword evidence="3" id="KW-0677">Repeat</keyword>
<evidence type="ECO:0000259" key="6">
    <source>
        <dbReference type="Pfam" id="PF23233"/>
    </source>
</evidence>
<evidence type="ECO:0000259" key="5">
    <source>
        <dbReference type="Pfam" id="PF23231"/>
    </source>
</evidence>
<evidence type="ECO:0000256" key="1">
    <source>
        <dbReference type="ARBA" id="ARBA00008644"/>
    </source>
</evidence>
<dbReference type="Gene3D" id="1.25.40.10">
    <property type="entry name" value="Tetratricopeptide repeat domain"/>
    <property type="match status" value="1"/>
</dbReference>
<evidence type="ECO:0000313" key="8">
    <source>
        <dbReference type="Proteomes" id="UP000694547"/>
    </source>
</evidence>
<dbReference type="Ensembl" id="ENSPEMT00000040485.1">
    <property type="protein sequence ID" value="ENSPEMP00000030296.1"/>
    <property type="gene ID" value="ENSPEMG00000026248.1"/>
</dbReference>
<evidence type="ECO:0000256" key="2">
    <source>
        <dbReference type="ARBA" id="ARBA00022664"/>
    </source>
</evidence>
<name>A0A8C8UE18_PERMB</name>
<organism evidence="7 8">
    <name type="scientific">Peromyscus maniculatus bairdii</name>
    <name type="common">Prairie deer mouse</name>
    <dbReference type="NCBI Taxonomy" id="230844"/>
    <lineage>
        <taxon>Eukaryota</taxon>
        <taxon>Metazoa</taxon>
        <taxon>Chordata</taxon>
        <taxon>Craniata</taxon>
        <taxon>Vertebrata</taxon>
        <taxon>Euteleostomi</taxon>
        <taxon>Mammalia</taxon>
        <taxon>Eutheria</taxon>
        <taxon>Euarchontoglires</taxon>
        <taxon>Glires</taxon>
        <taxon>Rodentia</taxon>
        <taxon>Myomorpha</taxon>
        <taxon>Muroidea</taxon>
        <taxon>Cricetidae</taxon>
        <taxon>Neotominae</taxon>
        <taxon>Peromyscus</taxon>
    </lineage>
</organism>
<dbReference type="GO" id="GO:0006397">
    <property type="term" value="P:mRNA processing"/>
    <property type="evidence" value="ECO:0007669"/>
    <property type="project" value="UniProtKB-KW"/>
</dbReference>
<dbReference type="AlphaFoldDB" id="A0A8C8UE18"/>
<protein>
    <submittedName>
        <fullName evidence="7">Uncharacterized protein</fullName>
    </submittedName>
</protein>